<feature type="transmembrane region" description="Helical" evidence="1">
    <location>
        <begin position="87"/>
        <end position="107"/>
    </location>
</feature>
<dbReference type="AlphaFoldDB" id="A0A1F5GVC5"/>
<reference evidence="2 3" key="1">
    <citation type="journal article" date="2016" name="Nat. Commun.">
        <title>Thousands of microbial genomes shed light on interconnected biogeochemical processes in an aquifer system.</title>
        <authorList>
            <person name="Anantharaman K."/>
            <person name="Brown C.T."/>
            <person name="Hug L.A."/>
            <person name="Sharon I."/>
            <person name="Castelle C.J."/>
            <person name="Probst A.J."/>
            <person name="Thomas B.C."/>
            <person name="Singh A."/>
            <person name="Wilkins M.J."/>
            <person name="Karaoz U."/>
            <person name="Brodie E.L."/>
            <person name="Williams K.H."/>
            <person name="Hubbard S.S."/>
            <person name="Banfield J.F."/>
        </authorList>
    </citation>
    <scope>NUCLEOTIDE SEQUENCE [LARGE SCALE GENOMIC DNA]</scope>
</reference>
<dbReference type="Pfam" id="PF26314">
    <property type="entry name" value="MptA_B_family"/>
    <property type="match status" value="1"/>
</dbReference>
<keyword evidence="1" id="KW-1133">Transmembrane helix</keyword>
<feature type="transmembrane region" description="Helical" evidence="1">
    <location>
        <begin position="232"/>
        <end position="258"/>
    </location>
</feature>
<feature type="transmembrane region" description="Helical" evidence="1">
    <location>
        <begin position="157"/>
        <end position="187"/>
    </location>
</feature>
<evidence type="ECO:0008006" key="4">
    <source>
        <dbReference type="Google" id="ProtNLM"/>
    </source>
</evidence>
<keyword evidence="1" id="KW-0812">Transmembrane</keyword>
<dbReference type="Proteomes" id="UP000178336">
    <property type="component" value="Unassembled WGS sequence"/>
</dbReference>
<evidence type="ECO:0000256" key="1">
    <source>
        <dbReference type="SAM" id="Phobius"/>
    </source>
</evidence>
<gene>
    <name evidence="2" type="ORF">A3A48_04070</name>
</gene>
<organism evidence="2 3">
    <name type="scientific">Candidatus Curtissbacteria bacterium RIFCSPLOWO2_01_FULL_37_9</name>
    <dbReference type="NCBI Taxonomy" id="1797724"/>
    <lineage>
        <taxon>Bacteria</taxon>
        <taxon>Candidatus Curtissiibacteriota</taxon>
    </lineage>
</organism>
<evidence type="ECO:0000313" key="3">
    <source>
        <dbReference type="Proteomes" id="UP000178336"/>
    </source>
</evidence>
<protein>
    <recommendedName>
        <fullName evidence="4">Glycosyltransferase RgtA/B/C/D-like domain-containing protein</fullName>
    </recommendedName>
</protein>
<name>A0A1F5GVC5_9BACT</name>
<accession>A0A1F5GVC5</accession>
<proteinExistence type="predicted"/>
<feature type="transmembrane region" description="Helical" evidence="1">
    <location>
        <begin position="352"/>
        <end position="379"/>
    </location>
</feature>
<sequence length="427" mass="49804">MIKLERYLLIINFFLYFCLLLFSYSYVDLNLTVSQNPQVLFFINMMQKLGYFYRPQATLIYIILIIFTFSFFIFNLWLFYRNNVGLKYLKISAIVNTLILIFAYPFLSSDLFNYLFDAKIILNYHLNPYTHKPLDFPGDEWLRFMRWTHRYSPYGPLWLGISFITALFGFGKFILNFLAFKIFIGLFHLINTYLIFKILHKTKPKSVLFGTAFYALNPLFLIEGVANAHNDIVLTAFILASIYSIIIGRNLLSFLLLLAASLVKYIPILNLPWLIWFSLNTLWMIPEESQKSKNSLIKNILNLTGMCNKNKIQTFIILNLLTLSVFTYLFSSFRITVPFVSSGATQVQFQPWYLFWTLPLIALLGRIDIVIIAITTTLGASLRYTPFLYYGDWGHSGTVLFMTLILWVPIFLASALISIHKFTNEKK</sequence>
<dbReference type="STRING" id="1797724.A3A48_04070"/>
<evidence type="ECO:0000313" key="2">
    <source>
        <dbReference type="EMBL" id="OGD95775.1"/>
    </source>
</evidence>
<dbReference type="EMBL" id="MFBN01000009">
    <property type="protein sequence ID" value="OGD95775.1"/>
    <property type="molecule type" value="Genomic_DNA"/>
</dbReference>
<feature type="transmembrane region" description="Helical" evidence="1">
    <location>
        <begin position="399"/>
        <end position="419"/>
    </location>
</feature>
<feature type="transmembrane region" description="Helical" evidence="1">
    <location>
        <begin position="7"/>
        <end position="27"/>
    </location>
</feature>
<comment type="caution">
    <text evidence="2">The sequence shown here is derived from an EMBL/GenBank/DDBJ whole genome shotgun (WGS) entry which is preliminary data.</text>
</comment>
<feature type="transmembrane region" description="Helical" evidence="1">
    <location>
        <begin position="265"/>
        <end position="285"/>
    </location>
</feature>
<feature type="transmembrane region" description="Helical" evidence="1">
    <location>
        <begin position="312"/>
        <end position="331"/>
    </location>
</feature>
<keyword evidence="1" id="KW-0472">Membrane</keyword>
<feature type="transmembrane region" description="Helical" evidence="1">
    <location>
        <begin position="59"/>
        <end position="80"/>
    </location>
</feature>